<protein>
    <recommendedName>
        <fullName evidence="1">DUF4124 domain-containing protein</fullName>
    </recommendedName>
</protein>
<reference evidence="2 3" key="1">
    <citation type="submission" date="2014-12" db="EMBL/GenBank/DDBJ databases">
        <title>16Stimator: statistical estimation of ribosomal gene copy numbers from draft genome assemblies.</title>
        <authorList>
            <person name="Perisin M.A."/>
            <person name="Vetter M."/>
            <person name="Gilbert J.A."/>
            <person name="Bergelson J."/>
        </authorList>
    </citation>
    <scope>NUCLEOTIDE SEQUENCE [LARGE SCALE GENOMIC DNA]</scope>
    <source>
        <strain evidence="2 3">MEDvA23</strain>
    </source>
</reference>
<feature type="domain" description="DUF4124" evidence="1">
    <location>
        <begin position="21"/>
        <end position="53"/>
    </location>
</feature>
<comment type="caution">
    <text evidence="2">The sequence shown here is derived from an EMBL/GenBank/DDBJ whole genome shotgun (WGS) entry which is preliminary data.</text>
</comment>
<accession>A0A0D0LQN6</accession>
<evidence type="ECO:0000313" key="3">
    <source>
        <dbReference type="Proteomes" id="UP000032067"/>
    </source>
</evidence>
<dbReference type="InterPro" id="IPR025392">
    <property type="entry name" value="DUF4124"/>
</dbReference>
<dbReference type="AlphaFoldDB" id="A0A0D0LQN6"/>
<dbReference type="Proteomes" id="UP000032067">
    <property type="component" value="Unassembled WGS sequence"/>
</dbReference>
<dbReference type="EMBL" id="JXQQ01000032">
    <property type="protein sequence ID" value="KIQ31523.1"/>
    <property type="molecule type" value="Genomic_DNA"/>
</dbReference>
<evidence type="ECO:0000259" key="1">
    <source>
        <dbReference type="Pfam" id="PF13511"/>
    </source>
</evidence>
<dbReference type="Pfam" id="PF13511">
    <property type="entry name" value="DUF4124"/>
    <property type="match status" value="1"/>
</dbReference>
<organism evidence="2 3">
    <name type="scientific">Variovorax paradoxus</name>
    <dbReference type="NCBI Taxonomy" id="34073"/>
    <lineage>
        <taxon>Bacteria</taxon>
        <taxon>Pseudomonadati</taxon>
        <taxon>Pseudomonadota</taxon>
        <taxon>Betaproteobacteria</taxon>
        <taxon>Burkholderiales</taxon>
        <taxon>Comamonadaceae</taxon>
        <taxon>Variovorax</taxon>
    </lineage>
</organism>
<dbReference type="RefSeq" id="WP_042579632.1">
    <property type="nucleotide sequence ID" value="NZ_JXQQ01000032.1"/>
</dbReference>
<proteinExistence type="predicted"/>
<evidence type="ECO:0000313" key="2">
    <source>
        <dbReference type="EMBL" id="KIQ31523.1"/>
    </source>
</evidence>
<dbReference type="OrthoDB" id="8853421at2"/>
<sequence length="70" mass="7257">MVKGLGGVVVALGLANFALDAAAQHSIYKCVVGGKITYSNEPCTDAKKIEIKQTKGVNYEGRGSGGSTKR</sequence>
<gene>
    <name evidence="2" type="ORF">RT97_15235</name>
</gene>
<name>A0A0D0LQN6_VARPD</name>